<evidence type="ECO:0000256" key="1">
    <source>
        <dbReference type="SAM" id="MobiDB-lite"/>
    </source>
</evidence>
<organism evidence="2 3">
    <name type="scientific">Dietzia aurantiaca</name>
    <dbReference type="NCBI Taxonomy" id="983873"/>
    <lineage>
        <taxon>Bacteria</taxon>
        <taxon>Bacillati</taxon>
        <taxon>Actinomycetota</taxon>
        <taxon>Actinomycetes</taxon>
        <taxon>Mycobacteriales</taxon>
        <taxon>Dietziaceae</taxon>
        <taxon>Dietzia</taxon>
    </lineage>
</organism>
<gene>
    <name evidence="2" type="ORF">ACFO7U_08555</name>
</gene>
<sequence>MTSPRSNRTPRPDSRRKLAMALGSLGLASTLVLSSLVGGGAEMTEASWTDTERVTAEIEAAWPEAFVSVVAGSARSAETMINSSSNMTYQSQFRWTSQLTKSAVTPANESTTGWADRNRIWDQRYQGTGVAVNDWAPSPTPNPLGDLDPSTLALHDGNAVRAFTNPGARTRPQNYRCLIINDSFRGASNRPECDLGNGFAAAKNTTDAAGFSIGTGLTQFTYLNAAHLTTAVRCGIDSATADSPTGRIDFGQESSLGGQGQQNLDYGGLLISRNPRTVWSGGFGDLGNAEFPPPNNTISDMWSVQDILGVSTHAKVMPVITKYASPAGTQPYAVSEVAAYIEVYRRAVAGASIDLHAKMYFVLSRSECGVKRVGDSTLPEQRSIFPSEIPGGNGLTPYDGTGFTPAAQQSHSSALRGHQESESLTSTLTSATTITSPSEHTTASETTTSAPPNPDDSNTPTSSPRPTRVTTTSASPTSTAPTPQPTIPAATAKPRIVVPHEPGALSPTARLEDVETITVRKENLVVVIEGDTVPTDARQGAVALEIWLSGGDPGTTWATFASDDPDEDGWRWAAINQKTGTVVYIR</sequence>
<dbReference type="Proteomes" id="UP001595836">
    <property type="component" value="Unassembled WGS sequence"/>
</dbReference>
<accession>A0ABV9PRD1</accession>
<proteinExistence type="predicted"/>
<evidence type="ECO:0000313" key="3">
    <source>
        <dbReference type="Proteomes" id="UP001595836"/>
    </source>
</evidence>
<comment type="caution">
    <text evidence="2">The sequence shown here is derived from an EMBL/GenBank/DDBJ whole genome shotgun (WGS) entry which is preliminary data.</text>
</comment>
<reference evidence="3" key="1">
    <citation type="journal article" date="2019" name="Int. J. Syst. Evol. Microbiol.">
        <title>The Global Catalogue of Microorganisms (GCM) 10K type strain sequencing project: providing services to taxonomists for standard genome sequencing and annotation.</title>
        <authorList>
            <consortium name="The Broad Institute Genomics Platform"/>
            <consortium name="The Broad Institute Genome Sequencing Center for Infectious Disease"/>
            <person name="Wu L."/>
            <person name="Ma J."/>
        </authorList>
    </citation>
    <scope>NUCLEOTIDE SEQUENCE [LARGE SCALE GENOMIC DNA]</scope>
    <source>
        <strain evidence="3">JCM 11882</strain>
    </source>
</reference>
<feature type="region of interest" description="Disordered" evidence="1">
    <location>
        <begin position="382"/>
        <end position="495"/>
    </location>
</feature>
<keyword evidence="3" id="KW-1185">Reference proteome</keyword>
<dbReference type="EMBL" id="JBHSHP010000021">
    <property type="protein sequence ID" value="MFC4754830.1"/>
    <property type="molecule type" value="Genomic_DNA"/>
</dbReference>
<evidence type="ECO:0000313" key="2">
    <source>
        <dbReference type="EMBL" id="MFC4754830.1"/>
    </source>
</evidence>
<dbReference type="RefSeq" id="WP_344993695.1">
    <property type="nucleotide sequence ID" value="NZ_BAABCD010000022.1"/>
</dbReference>
<name>A0ABV9PRD1_9ACTN</name>
<protein>
    <submittedName>
        <fullName evidence="2">Uncharacterized protein</fullName>
    </submittedName>
</protein>
<feature type="compositionally biased region" description="Low complexity" evidence="1">
    <location>
        <begin position="422"/>
        <end position="492"/>
    </location>
</feature>